<organism evidence="1">
    <name type="scientific">Anopheles triannulatus</name>
    <dbReference type="NCBI Taxonomy" id="58253"/>
    <lineage>
        <taxon>Eukaryota</taxon>
        <taxon>Metazoa</taxon>
        <taxon>Ecdysozoa</taxon>
        <taxon>Arthropoda</taxon>
        <taxon>Hexapoda</taxon>
        <taxon>Insecta</taxon>
        <taxon>Pterygota</taxon>
        <taxon>Neoptera</taxon>
        <taxon>Endopterygota</taxon>
        <taxon>Diptera</taxon>
        <taxon>Nematocera</taxon>
        <taxon>Culicoidea</taxon>
        <taxon>Culicidae</taxon>
        <taxon>Anophelinae</taxon>
        <taxon>Anopheles</taxon>
    </lineage>
</organism>
<reference evidence="1" key="1">
    <citation type="submission" date="2018-01" db="EMBL/GenBank/DDBJ databases">
        <title>An insight into the sialome of Amazonian anophelines.</title>
        <authorList>
            <person name="Ribeiro J.M."/>
            <person name="Scarpassa V."/>
            <person name="Calvo E."/>
        </authorList>
    </citation>
    <scope>NUCLEOTIDE SEQUENCE</scope>
    <source>
        <tissue evidence="1">Salivary glands</tissue>
    </source>
</reference>
<accession>A0A2M4B5H4</accession>
<protein>
    <submittedName>
        <fullName evidence="1">Putative secreted protein</fullName>
    </submittedName>
</protein>
<proteinExistence type="predicted"/>
<evidence type="ECO:0000313" key="1">
    <source>
        <dbReference type="EMBL" id="MBW48294.1"/>
    </source>
</evidence>
<sequence length="73" mass="8282">MASVLDSLIFSFHLRQYFVTCLRALFRELMILRGCFAVTDSATSSAYRYRTQLLIRGKSAMKILNKSGDSTLP</sequence>
<name>A0A2M4B5H4_9DIPT</name>
<dbReference type="AlphaFoldDB" id="A0A2M4B5H4"/>
<dbReference type="EMBL" id="GGFK01014973">
    <property type="protein sequence ID" value="MBW48294.1"/>
    <property type="molecule type" value="Transcribed_RNA"/>
</dbReference>